<sequence length="56" mass="6669">MTQMSRTEFKELYRPRKEFVAAPDKKRADARRQIEIINELRELGLNPKRDASILTH</sequence>
<dbReference type="Proteomes" id="UP001156560">
    <property type="component" value="Plasmid pHLD"/>
</dbReference>
<accession>A0AA47JNB5</accession>
<dbReference type="EMBL" id="CP114199">
    <property type="protein sequence ID" value="WAT94010.1"/>
    <property type="molecule type" value="Genomic_DNA"/>
</dbReference>
<keyword evidence="1" id="KW-0614">Plasmid</keyword>
<organism evidence="1 2">
    <name type="scientific">Vibrio parahaemolyticus</name>
    <dbReference type="NCBI Taxonomy" id="670"/>
    <lineage>
        <taxon>Bacteria</taxon>
        <taxon>Pseudomonadati</taxon>
        <taxon>Pseudomonadota</taxon>
        <taxon>Gammaproteobacteria</taxon>
        <taxon>Vibrionales</taxon>
        <taxon>Vibrionaceae</taxon>
        <taxon>Vibrio</taxon>
    </lineage>
</organism>
<proteinExistence type="predicted"/>
<protein>
    <submittedName>
        <fullName evidence="1">Uncharacterized protein</fullName>
    </submittedName>
</protein>
<evidence type="ECO:0000313" key="2">
    <source>
        <dbReference type="Proteomes" id="UP001156560"/>
    </source>
</evidence>
<dbReference type="RefSeq" id="WP_269169669.1">
    <property type="nucleotide sequence ID" value="NZ_CP114199.1"/>
</dbReference>
<dbReference type="AlphaFoldDB" id="A0AA47JNB5"/>
<name>A0AA47JNB5_VIBPH</name>
<evidence type="ECO:0000313" key="1">
    <source>
        <dbReference type="EMBL" id="WAT94010.1"/>
    </source>
</evidence>
<gene>
    <name evidence="1" type="ORF">O1Q84_27635</name>
</gene>
<reference evidence="1" key="1">
    <citation type="submission" date="2022-12" db="EMBL/GenBank/DDBJ databases">
        <title>Vibrio parahaemolyticus become highly virulent by producing novel Tc toxins.</title>
        <authorList>
            <person name="Yang F."/>
            <person name="You Y."/>
            <person name="Lai Q."/>
            <person name="Xu L."/>
            <person name="Li F."/>
        </authorList>
    </citation>
    <scope>NUCLEOTIDE SEQUENCE</scope>
    <source>
        <strain evidence="1">Vp-HL-202005</strain>
        <plasmid evidence="1">pHLD</plasmid>
    </source>
</reference>
<geneLocation type="plasmid" evidence="1 2">
    <name>pHLD</name>
</geneLocation>